<sequence length="54" mass="5462">MDADLIEAIARVLVEAGETLPGTCIPVITAEDLAKVALATVAAAGFDLVRRGPG</sequence>
<keyword evidence="2" id="KW-1185">Reference proteome</keyword>
<evidence type="ECO:0000313" key="1">
    <source>
        <dbReference type="EMBL" id="MCK8787963.1"/>
    </source>
</evidence>
<gene>
    <name evidence="1" type="ORF">M0638_26770</name>
</gene>
<name>A0A9X2BWM6_9PROT</name>
<reference evidence="1" key="1">
    <citation type="submission" date="2022-04" db="EMBL/GenBank/DDBJ databases">
        <title>Roseomonas acroporae sp. nov., isolated from coral Acropora digitifera.</title>
        <authorList>
            <person name="Sun H."/>
        </authorList>
    </citation>
    <scope>NUCLEOTIDE SEQUENCE</scope>
    <source>
        <strain evidence="1">NAR14</strain>
    </source>
</reference>
<evidence type="ECO:0000313" key="2">
    <source>
        <dbReference type="Proteomes" id="UP001139516"/>
    </source>
</evidence>
<dbReference type="AlphaFoldDB" id="A0A9X2BWM6"/>
<dbReference type="Proteomes" id="UP001139516">
    <property type="component" value="Unassembled WGS sequence"/>
</dbReference>
<protein>
    <submittedName>
        <fullName evidence="1">Uncharacterized protein</fullName>
    </submittedName>
</protein>
<organism evidence="1 2">
    <name type="scientific">Roseomonas acroporae</name>
    <dbReference type="NCBI Taxonomy" id="2937791"/>
    <lineage>
        <taxon>Bacteria</taxon>
        <taxon>Pseudomonadati</taxon>
        <taxon>Pseudomonadota</taxon>
        <taxon>Alphaproteobacteria</taxon>
        <taxon>Acetobacterales</taxon>
        <taxon>Roseomonadaceae</taxon>
        <taxon>Roseomonas</taxon>
    </lineage>
</organism>
<accession>A0A9X2BWM6</accession>
<proteinExistence type="predicted"/>
<comment type="caution">
    <text evidence="1">The sequence shown here is derived from an EMBL/GenBank/DDBJ whole genome shotgun (WGS) entry which is preliminary data.</text>
</comment>
<dbReference type="RefSeq" id="WP_248670006.1">
    <property type="nucleotide sequence ID" value="NZ_JALPRX010000159.1"/>
</dbReference>
<dbReference type="EMBL" id="JALPRX010000159">
    <property type="protein sequence ID" value="MCK8787963.1"/>
    <property type="molecule type" value="Genomic_DNA"/>
</dbReference>